<comment type="caution">
    <text evidence="2">The sequence shown here is derived from an EMBL/GenBank/DDBJ whole genome shotgun (WGS) entry which is preliminary data.</text>
</comment>
<feature type="signal peptide" evidence="1">
    <location>
        <begin position="1"/>
        <end position="30"/>
    </location>
</feature>
<keyword evidence="3" id="KW-1185">Reference proteome</keyword>
<proteinExistence type="predicted"/>
<gene>
    <name evidence="2" type="ORF">FE633_03830</name>
</gene>
<sequence length="108" mass="11485">MSRIFRMSRRALTAAATAGLVVGTAVPALAQNATDDDKVVVFTTEIDKLHTYSDPQGCHRLPLAAHTLNNHTSGIVYLYPDPFCTSVGIPILPEHGMHTPPVGGSFSA</sequence>
<dbReference type="EMBL" id="VBZC01000003">
    <property type="protein sequence ID" value="TLS47624.1"/>
    <property type="molecule type" value="Genomic_DNA"/>
</dbReference>
<evidence type="ECO:0000256" key="1">
    <source>
        <dbReference type="SAM" id="SignalP"/>
    </source>
</evidence>
<protein>
    <submittedName>
        <fullName evidence="2">Uncharacterized protein</fullName>
    </submittedName>
</protein>
<dbReference type="AlphaFoldDB" id="A0A5R9G418"/>
<name>A0A5R9G418_9ACTN</name>
<accession>A0A5R9G418</accession>
<evidence type="ECO:0000313" key="2">
    <source>
        <dbReference type="EMBL" id="TLS47624.1"/>
    </source>
</evidence>
<dbReference type="Proteomes" id="UP000305906">
    <property type="component" value="Unassembled WGS sequence"/>
</dbReference>
<feature type="chain" id="PRO_5024369120" evidence="1">
    <location>
        <begin position="31"/>
        <end position="108"/>
    </location>
</feature>
<organism evidence="2 3">
    <name type="scientific">Streptomyces montanus</name>
    <dbReference type="NCBI Taxonomy" id="2580423"/>
    <lineage>
        <taxon>Bacteria</taxon>
        <taxon>Bacillati</taxon>
        <taxon>Actinomycetota</taxon>
        <taxon>Actinomycetes</taxon>
        <taxon>Kitasatosporales</taxon>
        <taxon>Streptomycetaceae</taxon>
        <taxon>Streptomyces</taxon>
    </lineage>
</organism>
<keyword evidence="1" id="KW-0732">Signal</keyword>
<reference evidence="2 3" key="1">
    <citation type="submission" date="2019-05" db="EMBL/GenBank/DDBJ databases">
        <title>Streptomyces sp. NEAU-C151, a novel actinomycete isolated from soil.</title>
        <authorList>
            <person name="Han L."/>
            <person name="Jiang H."/>
        </authorList>
    </citation>
    <scope>NUCLEOTIDE SEQUENCE [LARGE SCALE GENOMIC DNA]</scope>
    <source>
        <strain evidence="2 3">NEAU-C151</strain>
    </source>
</reference>
<evidence type="ECO:0000313" key="3">
    <source>
        <dbReference type="Proteomes" id="UP000305906"/>
    </source>
</evidence>
<dbReference type="RefSeq" id="WP_138043622.1">
    <property type="nucleotide sequence ID" value="NZ_VBZC01000003.1"/>
</dbReference>